<evidence type="ECO:0000259" key="6">
    <source>
        <dbReference type="PROSITE" id="PS50893"/>
    </source>
</evidence>
<dbReference type="GO" id="GO:0016887">
    <property type="term" value="F:ATP hydrolysis activity"/>
    <property type="evidence" value="ECO:0007669"/>
    <property type="project" value="InterPro"/>
</dbReference>
<protein>
    <submittedName>
        <fullName evidence="7">Putative ABC transporter</fullName>
    </submittedName>
</protein>
<gene>
    <name evidence="7" type="ORF">C683_0028</name>
</gene>
<comment type="caution">
    <text evidence="7">The sequence shown here is derived from an EMBL/GenBank/DDBJ whole genome shotgun (WGS) entry which is preliminary data.</text>
</comment>
<dbReference type="Proteomes" id="UP000016057">
    <property type="component" value="Unassembled WGS sequence"/>
</dbReference>
<dbReference type="PATRIC" id="fig|1234409.3.peg.26"/>
<name>K8ZAP1_9ENTE</name>
<dbReference type="OrthoDB" id="9791546at2"/>
<evidence type="ECO:0000256" key="1">
    <source>
        <dbReference type="ARBA" id="ARBA00005417"/>
    </source>
</evidence>
<evidence type="ECO:0000256" key="4">
    <source>
        <dbReference type="ARBA" id="ARBA00022840"/>
    </source>
</evidence>
<dbReference type="PROSITE" id="PS50893">
    <property type="entry name" value="ABC_TRANSPORTER_2"/>
    <property type="match status" value="1"/>
</dbReference>
<dbReference type="STRING" id="1234409.C683_0028"/>
<keyword evidence="5" id="KW-0029">Amino-acid transport</keyword>
<accession>K8ZAP1</accession>
<reference evidence="7 8" key="1">
    <citation type="journal article" date="2013" name="Genome Announc.">
        <title>Draft Genome Sequence of Catellicoccus marimammalium, a Novel Species Commonly Found in Gull Feces.</title>
        <authorList>
            <person name="Weigand M.R."/>
            <person name="Ryu H."/>
            <person name="Bozcek L."/>
            <person name="Konstantinidis K.T."/>
            <person name="Santo Domingo J.W."/>
        </authorList>
    </citation>
    <scope>NUCLEOTIDE SEQUENCE [LARGE SCALE GENOMIC DNA]</scope>
    <source>
        <strain evidence="7 8">M35/04/3</strain>
    </source>
</reference>
<comment type="similarity">
    <text evidence="1">Belongs to the ABC transporter superfamily.</text>
</comment>
<evidence type="ECO:0000313" key="8">
    <source>
        <dbReference type="Proteomes" id="UP000016057"/>
    </source>
</evidence>
<dbReference type="InterPro" id="IPR017911">
    <property type="entry name" value="MacB-like_ATP-bd"/>
</dbReference>
<feature type="domain" description="ABC transporter" evidence="6">
    <location>
        <begin position="6"/>
        <end position="245"/>
    </location>
</feature>
<keyword evidence="4" id="KW-0067">ATP-binding</keyword>
<dbReference type="PANTHER" id="PTHR42798:SF7">
    <property type="entry name" value="ALPHA-D-RIBOSE 1-METHYLPHOSPHONATE 5-TRIPHOSPHATE SYNTHASE SUBUNIT PHNL"/>
    <property type="match status" value="1"/>
</dbReference>
<dbReference type="GO" id="GO:0006865">
    <property type="term" value="P:amino acid transport"/>
    <property type="evidence" value="ECO:0007669"/>
    <property type="project" value="UniProtKB-KW"/>
</dbReference>
<dbReference type="RefSeq" id="WP_009488057.1">
    <property type="nucleotide sequence ID" value="NZ_AMYT01000002.1"/>
</dbReference>
<dbReference type="AlphaFoldDB" id="K8ZAP1"/>
<dbReference type="GO" id="GO:0022857">
    <property type="term" value="F:transmembrane transporter activity"/>
    <property type="evidence" value="ECO:0007669"/>
    <property type="project" value="UniProtKB-ARBA"/>
</dbReference>
<dbReference type="FunFam" id="3.40.50.300:FF:000032">
    <property type="entry name" value="Export ABC transporter ATP-binding protein"/>
    <property type="match status" value="1"/>
</dbReference>
<sequence length="255" mass="28394">MVLECLRVQNLEKYYGNKSQMTKALENIEFSVEEGEFVGIMGPSGSGKSTLLNCIATLERPTSGTVCLNGEAIDYRKERKLEKIRKEHLGFIFQEYNLLSTLTAYENIALSLTIQNQSPSTIQKRISLLAQQLGIQEILGKYPAELSGGQQQRVAAARALVKNPDLILADEPTGALDSKSAYQLLEQLEVLQQENQATILMVTHDAFTASFAQRILFIKDGKIFSEIEKGNDTREQFFQRILEVIAVIGGGEDVF</sequence>
<dbReference type="InterPro" id="IPR027417">
    <property type="entry name" value="P-loop_NTPase"/>
</dbReference>
<keyword evidence="2" id="KW-0813">Transport</keyword>
<dbReference type="InterPro" id="IPR003593">
    <property type="entry name" value="AAA+_ATPase"/>
</dbReference>
<keyword evidence="8" id="KW-1185">Reference proteome</keyword>
<proteinExistence type="inferred from homology"/>
<dbReference type="Gene3D" id="3.40.50.300">
    <property type="entry name" value="P-loop containing nucleotide triphosphate hydrolases"/>
    <property type="match status" value="1"/>
</dbReference>
<evidence type="ECO:0000256" key="2">
    <source>
        <dbReference type="ARBA" id="ARBA00022448"/>
    </source>
</evidence>
<dbReference type="InterPro" id="IPR003439">
    <property type="entry name" value="ABC_transporter-like_ATP-bd"/>
</dbReference>
<dbReference type="SMART" id="SM00382">
    <property type="entry name" value="AAA"/>
    <property type="match status" value="1"/>
</dbReference>
<keyword evidence="3" id="KW-0547">Nucleotide-binding</keyword>
<dbReference type="PANTHER" id="PTHR42798">
    <property type="entry name" value="LIPOPROTEIN-RELEASING SYSTEM ATP-BINDING PROTEIN LOLD"/>
    <property type="match status" value="1"/>
</dbReference>
<dbReference type="GO" id="GO:0098796">
    <property type="term" value="C:membrane protein complex"/>
    <property type="evidence" value="ECO:0007669"/>
    <property type="project" value="UniProtKB-ARBA"/>
</dbReference>
<organism evidence="7 8">
    <name type="scientific">Catellicoccus marimammalium M35/04/3</name>
    <dbReference type="NCBI Taxonomy" id="1234409"/>
    <lineage>
        <taxon>Bacteria</taxon>
        <taxon>Bacillati</taxon>
        <taxon>Bacillota</taxon>
        <taxon>Bacilli</taxon>
        <taxon>Lactobacillales</taxon>
        <taxon>Enterococcaceae</taxon>
        <taxon>Catellicoccus</taxon>
    </lineage>
</organism>
<dbReference type="CDD" id="cd03255">
    <property type="entry name" value="ABC_MJ0796_LolCDE_FtsE"/>
    <property type="match status" value="1"/>
</dbReference>
<dbReference type="eggNOG" id="COG1136">
    <property type="taxonomic scope" value="Bacteria"/>
</dbReference>
<dbReference type="Pfam" id="PF00005">
    <property type="entry name" value="ABC_tran"/>
    <property type="match status" value="1"/>
</dbReference>
<evidence type="ECO:0000256" key="3">
    <source>
        <dbReference type="ARBA" id="ARBA00022741"/>
    </source>
</evidence>
<dbReference type="EMBL" id="AMYT01000002">
    <property type="protein sequence ID" value="EKU27985.1"/>
    <property type="molecule type" value="Genomic_DNA"/>
</dbReference>
<evidence type="ECO:0000256" key="5">
    <source>
        <dbReference type="ARBA" id="ARBA00022970"/>
    </source>
</evidence>
<dbReference type="SUPFAM" id="SSF52540">
    <property type="entry name" value="P-loop containing nucleoside triphosphate hydrolases"/>
    <property type="match status" value="1"/>
</dbReference>
<evidence type="ECO:0000313" key="7">
    <source>
        <dbReference type="EMBL" id="EKU27985.1"/>
    </source>
</evidence>
<dbReference type="GO" id="GO:0005524">
    <property type="term" value="F:ATP binding"/>
    <property type="evidence" value="ECO:0007669"/>
    <property type="project" value="UniProtKB-KW"/>
</dbReference>